<evidence type="ECO:0000313" key="2">
    <source>
        <dbReference type="EMBL" id="VFJ62993.1"/>
    </source>
</evidence>
<dbReference type="EMBL" id="CAADEX010000118">
    <property type="protein sequence ID" value="VFJ62993.1"/>
    <property type="molecule type" value="Genomic_DNA"/>
</dbReference>
<proteinExistence type="predicted"/>
<feature type="compositionally biased region" description="Basic and acidic residues" evidence="1">
    <location>
        <begin position="21"/>
        <end position="33"/>
    </location>
</feature>
<feature type="region of interest" description="Disordered" evidence="1">
    <location>
        <begin position="14"/>
        <end position="35"/>
    </location>
</feature>
<sequence length="147" mass="16442">MEILFLARPSRNQSCLGITPEGEKRDPRKEGRHGGLPLRSRSRFFAGAAPVATLLQCSVFVIRIVMSISRNARHSPTHVNSRGGNCIRNVGLELYAKLTLRSLTALKMASKCSATKCKLRFLDYFCLVMKHNLSFAVASFRSDFRNP</sequence>
<accession>A0A450T8H7</accession>
<dbReference type="AlphaFoldDB" id="A0A450T8H7"/>
<evidence type="ECO:0000256" key="1">
    <source>
        <dbReference type="SAM" id="MobiDB-lite"/>
    </source>
</evidence>
<gene>
    <name evidence="2" type="ORF">BECKDK2373B_GA0170837_11186</name>
</gene>
<reference evidence="2" key="1">
    <citation type="submission" date="2019-02" db="EMBL/GenBank/DDBJ databases">
        <authorList>
            <person name="Gruber-Vodicka R. H."/>
            <person name="Seah K. B. B."/>
        </authorList>
    </citation>
    <scope>NUCLEOTIDE SEQUENCE</scope>
    <source>
        <strain evidence="2">BECK_DK47</strain>
    </source>
</reference>
<organism evidence="2">
    <name type="scientific">Candidatus Kentrum sp. DK</name>
    <dbReference type="NCBI Taxonomy" id="2126562"/>
    <lineage>
        <taxon>Bacteria</taxon>
        <taxon>Pseudomonadati</taxon>
        <taxon>Pseudomonadota</taxon>
        <taxon>Gammaproteobacteria</taxon>
        <taxon>Candidatus Kentrum</taxon>
    </lineage>
</organism>
<name>A0A450T8H7_9GAMM</name>
<protein>
    <submittedName>
        <fullName evidence="2">Uncharacterized protein</fullName>
    </submittedName>
</protein>